<keyword evidence="1" id="KW-0732">Signal</keyword>
<dbReference type="EMBL" id="LHSG01000021">
    <property type="protein sequence ID" value="KPD21047.1"/>
    <property type="molecule type" value="Genomic_DNA"/>
</dbReference>
<evidence type="ECO:0000313" key="2">
    <source>
        <dbReference type="EMBL" id="KPD21047.1"/>
    </source>
</evidence>
<comment type="caution">
    <text evidence="2">The sequence shown here is derived from an EMBL/GenBank/DDBJ whole genome shotgun (WGS) entry which is preliminary data.</text>
</comment>
<dbReference type="RefSeq" id="WP_053954569.1">
    <property type="nucleotide sequence ID" value="NZ_FNCB01000021.1"/>
</dbReference>
<feature type="signal peptide" evidence="1">
    <location>
        <begin position="1"/>
        <end position="30"/>
    </location>
</feature>
<evidence type="ECO:0000313" key="3">
    <source>
        <dbReference type="Proteomes" id="UP000053030"/>
    </source>
</evidence>
<evidence type="ECO:0000256" key="1">
    <source>
        <dbReference type="SAM" id="SignalP"/>
    </source>
</evidence>
<reference evidence="2 3" key="1">
    <citation type="submission" date="2015-08" db="EMBL/GenBank/DDBJ databases">
        <title>Genome sequencing and assembly of the deep-sea bacterium Idiomarina zobellii.</title>
        <authorList>
            <person name="Mithoefer S.D."/>
            <person name="Rheaume B.A."/>
            <person name="MacLea K.S."/>
        </authorList>
    </citation>
    <scope>NUCLEOTIDE SEQUENCE [LARGE SCALE GENOMIC DNA]</scope>
    <source>
        <strain evidence="2 3">KMM 231</strain>
    </source>
</reference>
<dbReference type="Proteomes" id="UP000053030">
    <property type="component" value="Unassembled WGS sequence"/>
</dbReference>
<protein>
    <submittedName>
        <fullName evidence="2">Uncharacterized protein</fullName>
    </submittedName>
</protein>
<feature type="chain" id="PRO_5032646059" evidence="1">
    <location>
        <begin position="31"/>
        <end position="259"/>
    </location>
</feature>
<dbReference type="AlphaFoldDB" id="A0A837NCK8"/>
<organism evidence="2 3">
    <name type="scientific">Idiomarina zobellii</name>
    <dbReference type="NCBI Taxonomy" id="86103"/>
    <lineage>
        <taxon>Bacteria</taxon>
        <taxon>Pseudomonadati</taxon>
        <taxon>Pseudomonadota</taxon>
        <taxon>Gammaproteobacteria</taxon>
        <taxon>Alteromonadales</taxon>
        <taxon>Idiomarinaceae</taxon>
        <taxon>Idiomarina</taxon>
    </lineage>
</organism>
<keyword evidence="3" id="KW-1185">Reference proteome</keyword>
<gene>
    <name evidence="2" type="ORF">AFK76_12200</name>
</gene>
<name>A0A837NCK8_9GAMM</name>
<accession>A0A837NCK8</accession>
<proteinExistence type="predicted"/>
<sequence length="259" mass="29782">MGLFKRINMAQYKKWLIFLVICLSSSSVFSQETYISQHNRAVEGIPQTSSELDTDVFVGCIDYTVTYLAVPTENVERREKAEFAIAEIQKSNGDERTECFNANGDWLHIYKNGERVDRIWYFADTNEEYTLFKTGVLKFFVTDTAEPEGFSELGIEQIVKTKQKRSILGYDAVKYTATKESGTVENYWVGEGLVRNPASYKKNKFSYTDQLHDVLKGVPLYHEKTVSNFVTTIREAKAIREGKPSVELFRLPAVDVYHW</sequence>